<sequence>MRKSRDVLNILKNQGGHYHRYRHRSQSVSPGRIKKRNNARRLHFLKELENTARCIWNVSEKRHKHADPGLKGGGRKGAKPTLDLERLASIIIRVSISKESSKKEFWKAVAQNYYKTLTVDKIKVEQLRLVWRRNSGDIRGRVKYVHQREELNNGHSTENDLVSCMDDDQGEPIDTSKLIQSHLDSRNSSNEGSMSHDSSIDDFFGRVVGRAVVTVYNEFCRGDQHQNPSSATKEPAMTSPNLTNIEVGGSQCSKIPTSPIPHPSFQSPRQHV</sequence>
<dbReference type="EMBL" id="CACRXK020000085">
    <property type="protein sequence ID" value="CAB3978041.1"/>
    <property type="molecule type" value="Genomic_DNA"/>
</dbReference>
<proteinExistence type="predicted"/>
<evidence type="ECO:0000256" key="1">
    <source>
        <dbReference type="SAM" id="MobiDB-lite"/>
    </source>
</evidence>
<gene>
    <name evidence="2" type="ORF">PACLA_8A042263</name>
</gene>
<evidence type="ECO:0000313" key="2">
    <source>
        <dbReference type="EMBL" id="CAB3978041.1"/>
    </source>
</evidence>
<feature type="compositionally biased region" description="Polar residues" evidence="1">
    <location>
        <begin position="225"/>
        <end position="256"/>
    </location>
</feature>
<feature type="region of interest" description="Disordered" evidence="1">
    <location>
        <begin position="222"/>
        <end position="272"/>
    </location>
</feature>
<dbReference type="Proteomes" id="UP001152795">
    <property type="component" value="Unassembled WGS sequence"/>
</dbReference>
<keyword evidence="3" id="KW-1185">Reference proteome</keyword>
<evidence type="ECO:0000313" key="3">
    <source>
        <dbReference type="Proteomes" id="UP001152795"/>
    </source>
</evidence>
<reference evidence="2" key="1">
    <citation type="submission" date="2020-04" db="EMBL/GenBank/DDBJ databases">
        <authorList>
            <person name="Alioto T."/>
            <person name="Alioto T."/>
            <person name="Gomez Garrido J."/>
        </authorList>
    </citation>
    <scope>NUCLEOTIDE SEQUENCE</scope>
    <source>
        <strain evidence="2">A484AB</strain>
    </source>
</reference>
<comment type="caution">
    <text evidence="2">The sequence shown here is derived from an EMBL/GenBank/DDBJ whole genome shotgun (WGS) entry which is preliminary data.</text>
</comment>
<organism evidence="2 3">
    <name type="scientific">Paramuricea clavata</name>
    <name type="common">Red gorgonian</name>
    <name type="synonym">Violescent sea-whip</name>
    <dbReference type="NCBI Taxonomy" id="317549"/>
    <lineage>
        <taxon>Eukaryota</taxon>
        <taxon>Metazoa</taxon>
        <taxon>Cnidaria</taxon>
        <taxon>Anthozoa</taxon>
        <taxon>Octocorallia</taxon>
        <taxon>Malacalcyonacea</taxon>
        <taxon>Plexauridae</taxon>
        <taxon>Paramuricea</taxon>
    </lineage>
</organism>
<dbReference type="AlphaFoldDB" id="A0A6S7FV15"/>
<protein>
    <submittedName>
        <fullName evidence="2">Uncharacterized protein</fullName>
    </submittedName>
</protein>
<accession>A0A6S7FV15</accession>
<name>A0A6S7FV15_PARCT</name>